<dbReference type="EMBL" id="CP065938">
    <property type="protein sequence ID" value="UWX05693.1"/>
    <property type="molecule type" value="Genomic_DNA"/>
</dbReference>
<feature type="transmembrane region" description="Helical" evidence="1">
    <location>
        <begin position="59"/>
        <end position="80"/>
    </location>
</feature>
<gene>
    <name evidence="2" type="ORF">JBF11_09675</name>
</gene>
<protein>
    <recommendedName>
        <fullName evidence="4">Signal peptidase I</fullName>
    </recommendedName>
</protein>
<proteinExistence type="predicted"/>
<evidence type="ECO:0000313" key="3">
    <source>
        <dbReference type="Proteomes" id="UP001058120"/>
    </source>
</evidence>
<keyword evidence="1" id="KW-0472">Membrane</keyword>
<dbReference type="RefSeq" id="WP_334315281.1">
    <property type="nucleotide sequence ID" value="NZ_CP065938.1"/>
</dbReference>
<evidence type="ECO:0000256" key="1">
    <source>
        <dbReference type="SAM" id="Phobius"/>
    </source>
</evidence>
<organism evidence="2 3">
    <name type="scientific">Taurinivorans muris</name>
    <dbReference type="NCBI Taxonomy" id="2787751"/>
    <lineage>
        <taxon>Bacteria</taxon>
        <taxon>Pseudomonadati</taxon>
        <taxon>Thermodesulfobacteriota</taxon>
        <taxon>Desulfovibrionia</taxon>
        <taxon>Desulfovibrionales</taxon>
        <taxon>Desulfovibrionaceae</taxon>
        <taxon>Taurinivorans</taxon>
    </lineage>
</organism>
<name>A0ABY5Y378_9BACT</name>
<feature type="transmembrane region" description="Helical" evidence="1">
    <location>
        <begin position="6"/>
        <end position="26"/>
    </location>
</feature>
<feature type="transmembrane region" description="Helical" evidence="1">
    <location>
        <begin position="92"/>
        <end position="111"/>
    </location>
</feature>
<feature type="transmembrane region" description="Helical" evidence="1">
    <location>
        <begin position="33"/>
        <end position="53"/>
    </location>
</feature>
<reference evidence="2" key="1">
    <citation type="submission" date="2020-12" db="EMBL/GenBank/DDBJ databases">
        <title>Taurinivorans muris gen. nov., sp. nov., fundamental and realized metabolic niche of a ubiquitous sulfidogenic bacterium in the murine intestine.</title>
        <authorList>
            <person name="Ye H."/>
            <person name="Hanson B.T."/>
            <person name="Loy A."/>
        </authorList>
    </citation>
    <scope>NUCLEOTIDE SEQUENCE</scope>
    <source>
        <strain evidence="2">LT0009</strain>
    </source>
</reference>
<keyword evidence="1" id="KW-1133">Transmembrane helix</keyword>
<evidence type="ECO:0000313" key="2">
    <source>
        <dbReference type="EMBL" id="UWX05693.1"/>
    </source>
</evidence>
<sequence length="265" mass="30362">MQERQLSTIWAFLLGLCWPGASLLCVGKAKHALLIGFLLVFYAFFLAFMPVRFIILTLYLYIIVHAIALLYGLTIGLLEARKPKKEIMVQDMASEMFFFLVFMLSTIFLIFNTPVKFYKVQQDFAHVGENDIVVVQEKIPLIGHHYNDSVIFYTDNFEERLGVVKAVAGDVLEFNDGILYRNGNELAKIASFPIKKFIVPDNLLLIEHDKEKDIHVKEDEQFETQDTKTLTFLTAHRIKGKALFVLYSTSLKNIGKRLVFATVAR</sequence>
<keyword evidence="1" id="KW-0812">Transmembrane</keyword>
<keyword evidence="3" id="KW-1185">Reference proteome</keyword>
<dbReference type="Proteomes" id="UP001058120">
    <property type="component" value="Chromosome"/>
</dbReference>
<evidence type="ECO:0008006" key="4">
    <source>
        <dbReference type="Google" id="ProtNLM"/>
    </source>
</evidence>
<accession>A0ABY5Y378</accession>